<gene>
    <name evidence="6" type="ORF">HLPCO_000754</name>
</gene>
<evidence type="ECO:0000256" key="2">
    <source>
        <dbReference type="ARBA" id="ARBA00022448"/>
    </source>
</evidence>
<dbReference type="Pfam" id="PF00005">
    <property type="entry name" value="ABC_tran"/>
    <property type="match status" value="2"/>
</dbReference>
<dbReference type="InterPro" id="IPR013563">
    <property type="entry name" value="Oligopep_ABC_C"/>
</dbReference>
<name>U2FJZ2_9MOLU</name>
<comment type="similarity">
    <text evidence="1">Belongs to the ABC transporter superfamily.</text>
</comment>
<dbReference type="Gene3D" id="3.40.50.300">
    <property type="entry name" value="P-loop containing nucleotide triphosphate hydrolases"/>
    <property type="match status" value="1"/>
</dbReference>
<dbReference type="InterPro" id="IPR027417">
    <property type="entry name" value="P-loop_NTPase"/>
</dbReference>
<dbReference type="GO" id="GO:0055085">
    <property type="term" value="P:transmembrane transport"/>
    <property type="evidence" value="ECO:0007669"/>
    <property type="project" value="UniProtKB-ARBA"/>
</dbReference>
<keyword evidence="4 6" id="KW-0067">ATP-binding</keyword>
<evidence type="ECO:0000313" key="6">
    <source>
        <dbReference type="EMBL" id="ERJ13135.1"/>
    </source>
</evidence>
<dbReference type="STRING" id="1033810.HLPCO_000754"/>
<dbReference type="GO" id="GO:0005524">
    <property type="term" value="F:ATP binding"/>
    <property type="evidence" value="ECO:0007669"/>
    <property type="project" value="UniProtKB-KW"/>
</dbReference>
<feature type="domain" description="ABC transporter" evidence="5">
    <location>
        <begin position="9"/>
        <end position="319"/>
    </location>
</feature>
<dbReference type="InterPro" id="IPR017871">
    <property type="entry name" value="ABC_transporter-like_CS"/>
</dbReference>
<dbReference type="PROSITE" id="PS50893">
    <property type="entry name" value="ABC_TRANSPORTER_2"/>
    <property type="match status" value="1"/>
</dbReference>
<dbReference type="GO" id="GO:0016887">
    <property type="term" value="F:ATP hydrolysis activity"/>
    <property type="evidence" value="ECO:0007669"/>
    <property type="project" value="InterPro"/>
</dbReference>
<keyword evidence="2" id="KW-0813">Transport</keyword>
<dbReference type="InterPro" id="IPR003439">
    <property type="entry name" value="ABC_transporter-like_ATP-bd"/>
</dbReference>
<dbReference type="eggNOG" id="COG4608">
    <property type="taxonomic scope" value="Bacteria"/>
</dbReference>
<keyword evidence="3" id="KW-0547">Nucleotide-binding</keyword>
<dbReference type="PANTHER" id="PTHR43776:SF7">
    <property type="entry name" value="D,D-DIPEPTIDE TRANSPORT ATP-BINDING PROTEIN DDPF-RELATED"/>
    <property type="match status" value="1"/>
</dbReference>
<organism evidence="6 7">
    <name type="scientific">Haloplasma contractile SSD-17B</name>
    <dbReference type="NCBI Taxonomy" id="1033810"/>
    <lineage>
        <taxon>Bacteria</taxon>
        <taxon>Bacillati</taxon>
        <taxon>Mycoplasmatota</taxon>
        <taxon>Mollicutes</taxon>
        <taxon>Haloplasmatales</taxon>
        <taxon>Haloplasmataceae</taxon>
        <taxon>Haloplasma</taxon>
    </lineage>
</organism>
<dbReference type="SMART" id="SM00382">
    <property type="entry name" value="AAA"/>
    <property type="match status" value="1"/>
</dbReference>
<reference evidence="6 7" key="1">
    <citation type="journal article" date="2011" name="J. Bacteriol.">
        <title>Genome sequence of Haloplasma contractile, an unusual contractile bacterium from a deep-sea anoxic brine lake.</title>
        <authorList>
            <person name="Antunes A."/>
            <person name="Alam I."/>
            <person name="El Dorry H."/>
            <person name="Siam R."/>
            <person name="Robertson A."/>
            <person name="Bajic V.B."/>
            <person name="Stingl U."/>
        </authorList>
    </citation>
    <scope>NUCLEOTIDE SEQUENCE [LARGE SCALE GENOMIC DNA]</scope>
    <source>
        <strain evidence="6 7">SSD-17B</strain>
    </source>
</reference>
<dbReference type="PROSITE" id="PS00211">
    <property type="entry name" value="ABC_TRANSPORTER_1"/>
    <property type="match status" value="1"/>
</dbReference>
<dbReference type="PANTHER" id="PTHR43776">
    <property type="entry name" value="TRANSPORT ATP-BINDING PROTEIN"/>
    <property type="match status" value="1"/>
</dbReference>
<dbReference type="OrthoDB" id="9779287at2"/>
<dbReference type="FunCoup" id="U2FJZ2">
    <property type="interactions" value="102"/>
</dbReference>
<dbReference type="RefSeq" id="WP_008826854.1">
    <property type="nucleotide sequence ID" value="NZ_AFNU02000002.1"/>
</dbReference>
<reference evidence="6 7" key="2">
    <citation type="journal article" date="2013" name="PLoS ONE">
        <title>INDIGO - INtegrated Data Warehouse of MIcrobial GenOmes with Examples from the Red Sea Extremophiles.</title>
        <authorList>
            <person name="Alam I."/>
            <person name="Antunes A."/>
            <person name="Kamau A.A."/>
            <person name="Ba Alawi W."/>
            <person name="Kalkatawi M."/>
            <person name="Stingl U."/>
            <person name="Bajic V.B."/>
        </authorList>
    </citation>
    <scope>NUCLEOTIDE SEQUENCE [LARGE SCALE GENOMIC DNA]</scope>
    <source>
        <strain evidence="6 7">SSD-17B</strain>
    </source>
</reference>
<proteinExistence type="inferred from homology"/>
<dbReference type="Pfam" id="PF08352">
    <property type="entry name" value="oligo_HPY"/>
    <property type="match status" value="1"/>
</dbReference>
<evidence type="ECO:0000256" key="4">
    <source>
        <dbReference type="ARBA" id="ARBA00022840"/>
    </source>
</evidence>
<comment type="caution">
    <text evidence="6">The sequence shown here is derived from an EMBL/GenBank/DDBJ whole genome shotgun (WGS) entry which is preliminary data.</text>
</comment>
<evidence type="ECO:0000256" key="3">
    <source>
        <dbReference type="ARBA" id="ARBA00022741"/>
    </source>
</evidence>
<dbReference type="InParanoid" id="U2FJZ2"/>
<dbReference type="InterPro" id="IPR003593">
    <property type="entry name" value="AAA+_ATPase"/>
</dbReference>
<evidence type="ECO:0000259" key="5">
    <source>
        <dbReference type="PROSITE" id="PS50893"/>
    </source>
</evidence>
<dbReference type="CDD" id="cd03257">
    <property type="entry name" value="ABC_NikE_OppD_transporters"/>
    <property type="match status" value="1"/>
</dbReference>
<dbReference type="EMBL" id="AFNU02000002">
    <property type="protein sequence ID" value="ERJ13135.1"/>
    <property type="molecule type" value="Genomic_DNA"/>
</dbReference>
<evidence type="ECO:0000313" key="7">
    <source>
        <dbReference type="Proteomes" id="UP000005707"/>
    </source>
</evidence>
<evidence type="ECO:0000256" key="1">
    <source>
        <dbReference type="ARBA" id="ARBA00005417"/>
    </source>
</evidence>
<dbReference type="Proteomes" id="UP000005707">
    <property type="component" value="Unassembled WGS sequence"/>
</dbReference>
<keyword evidence="7" id="KW-1185">Reference proteome</keyword>
<dbReference type="SUPFAM" id="SSF52540">
    <property type="entry name" value="P-loop containing nucleoside triphosphate hydrolases"/>
    <property type="match status" value="1"/>
</dbReference>
<dbReference type="GO" id="GO:0015833">
    <property type="term" value="P:peptide transport"/>
    <property type="evidence" value="ECO:0007669"/>
    <property type="project" value="InterPro"/>
</dbReference>
<accession>U2FJZ2</accession>
<dbReference type="InterPro" id="IPR050319">
    <property type="entry name" value="ABC_transp_ATP-bind"/>
</dbReference>
<dbReference type="AlphaFoldDB" id="U2FJZ2"/>
<protein>
    <submittedName>
        <fullName evidence="6">Oligopeptide transport ATP-binding protein OppF</fullName>
    </submittedName>
</protein>
<sequence>MDNTKTPILEVNNLKQHFEVGSGKKKLTVKAVDGVNFSIYEGETFGLVGESGCGKTTTGRSIINLYDITDGEVYLDGVKIAQGAKTFINQIAEVKAESKRKIIELKEQVSSNEITAEEARIQIEEIKEHKRETISHCKHEIKKSKKLNNENKDYYDRIQMIFQDPIASLNPRMTVKEIIAEGLRINGEKDEDVITKKVSDILKVVGLLPEHRFRYPHEFSGGQRQRIGVARALVINPKILIADEPISALDVSIQAQVINLLNDLKEKFGLTVLFIAHDLSVVKYFSDRIAVMYFGKIVEMADADELFENPLHPYTKSLLSAVPLPDPRYERGRKRESYNPAIHQYDEENQPSLVEIKPGHLVSASPKEIEEFKKQLK</sequence>